<evidence type="ECO:0000259" key="1">
    <source>
        <dbReference type="Pfam" id="PF10551"/>
    </source>
</evidence>
<dbReference type="InterPro" id="IPR018289">
    <property type="entry name" value="MULE_transposase_dom"/>
</dbReference>
<comment type="caution">
    <text evidence="2">The sequence shown here is derived from an EMBL/GenBank/DDBJ whole genome shotgun (WGS) entry which is preliminary data.</text>
</comment>
<feature type="domain" description="MULE transposase" evidence="1">
    <location>
        <begin position="174"/>
        <end position="265"/>
    </location>
</feature>
<name>A0A814Y065_9BILA</name>
<dbReference type="EMBL" id="CAJNOU010001562">
    <property type="protein sequence ID" value="CAF1222575.1"/>
    <property type="molecule type" value="Genomic_DNA"/>
</dbReference>
<dbReference type="SUPFAM" id="SSF69322">
    <property type="entry name" value="Tricorn protease domain 2"/>
    <property type="match status" value="1"/>
</dbReference>
<sequence>MSLIKSAKGKDQLLLDGYRYRRDRLVWRCVTNNCKGRARYDDGIYTTYQDHICRAPDPDEIEKALYNYEIKKNAQQCHDPPRLIIQNARLKISLDAAINIPQYTASQRSIQRVRRDKDVQTEPKTFADIIIPSNYQVNALNEQFLLYDNNDNQRRILIFATKQHLDFLNECESWHCDGTFAVAPKLFEQMYSIHGSIRGKKLPLLYSLLPNKDKKTYEELFRIVAQHVRRKPDYITIDFEKAAENAFNVIYPECEILGCFFHFKKCIWKHICELHLKKEFLENQNNRRTMKNLAALAFVPPNNIVEEFSRIKENASDVLDDIEFIGFDEQALLICSKDSQSIDVWRCFDWTLYKQYWFDEPFEQCSFFSESQSAIIKVTFRTGIIQYLWVGFWRENLNVPITIKFKFLATLEVKLGDQSIFLNNETDIYYCEGQSYLRFYYFQRPKRIQLKRIQNLPPLNRIVYRYEDWGIIVNCALENGQLRKYNATIMTYLPVKFATLQENSSLREQIDYFEIQNNFIVTFDQAKCDVKLFTYSNRLSFVMHLRVSNAISQFVINSSYLLVFDCKNRLSIYSICSTPILLLETTEFYNESIKIHSLASSFLIVDGDKQQIFQINTDHPLVLRAITHLKIQCHSLLSTVVPKRAKLFILSDDNSTLTIWDLNTRIIKYLPTLINKSTQINKIYSLSTTIVFHDNRQRIYLWYIDNGNQIITFDHDRLEKEGNCLTLIDPNGNKLFVVHDINKSLYGDIRLEISLDTFCLTEDGKYLFGISQKESLLFMYRIDDWKCLEKIFIDNLSPLLKVSNDCLILLRNNELLLISIIDQDASTLKRAALTKTAVNLESSEINIKFDIVKASVAEHPEDTMFYEAYKQLKSDASQIFRRTEDEQVWKATYVGMFSIDQGGSYRDSITRICADLCST</sequence>
<dbReference type="Proteomes" id="UP000663889">
    <property type="component" value="Unassembled WGS sequence"/>
</dbReference>
<evidence type="ECO:0000313" key="3">
    <source>
        <dbReference type="Proteomes" id="UP000663889"/>
    </source>
</evidence>
<accession>A0A814Y065</accession>
<reference evidence="2" key="1">
    <citation type="submission" date="2021-02" db="EMBL/GenBank/DDBJ databases">
        <authorList>
            <person name="Nowell W R."/>
        </authorList>
    </citation>
    <scope>NUCLEOTIDE SEQUENCE</scope>
</reference>
<dbReference type="Pfam" id="PF10551">
    <property type="entry name" value="MULE"/>
    <property type="match status" value="1"/>
</dbReference>
<gene>
    <name evidence="2" type="ORF">SEV965_LOCUS22265</name>
</gene>
<organism evidence="2 3">
    <name type="scientific">Rotaria sordida</name>
    <dbReference type="NCBI Taxonomy" id="392033"/>
    <lineage>
        <taxon>Eukaryota</taxon>
        <taxon>Metazoa</taxon>
        <taxon>Spiralia</taxon>
        <taxon>Gnathifera</taxon>
        <taxon>Rotifera</taxon>
        <taxon>Eurotatoria</taxon>
        <taxon>Bdelloidea</taxon>
        <taxon>Philodinida</taxon>
        <taxon>Philodinidae</taxon>
        <taxon>Rotaria</taxon>
    </lineage>
</organism>
<dbReference type="PANTHER" id="PTHR47160:SF10">
    <property type="entry name" value="MULE TRANSPOSASE DOMAIN-CONTAINING PROTEIN"/>
    <property type="match status" value="1"/>
</dbReference>
<evidence type="ECO:0000313" key="2">
    <source>
        <dbReference type="EMBL" id="CAF1222575.1"/>
    </source>
</evidence>
<protein>
    <recommendedName>
        <fullName evidence="1">MULE transposase domain-containing protein</fullName>
    </recommendedName>
</protein>
<dbReference type="PANTHER" id="PTHR47160">
    <property type="entry name" value="PUTATIVE-RELATED"/>
    <property type="match status" value="1"/>
</dbReference>
<dbReference type="Gene3D" id="2.130.10.10">
    <property type="entry name" value="YVTN repeat-like/Quinoprotein amine dehydrogenase"/>
    <property type="match status" value="1"/>
</dbReference>
<dbReference type="AlphaFoldDB" id="A0A814Y065"/>
<proteinExistence type="predicted"/>
<dbReference type="InterPro" id="IPR015943">
    <property type="entry name" value="WD40/YVTN_repeat-like_dom_sf"/>
</dbReference>
<dbReference type="Gene3D" id="2.20.25.240">
    <property type="match status" value="1"/>
</dbReference>